<sequence>MDMLTPTTPVGRGEFIAMQACMIALVAMSIDAVLPALGVISDDFALTDPNQRQWVIGTLFLGMTAGQYFYGPLTDRFGRRHVFFAGLALFLVGGAMAAMADSFESLMAGRLIQGIGVAGPRIVSQAMIRDRFSGVEMAKVSSLIMTVFIAVPVFAPSIGQVVLWFTDWRGIFWGLLVAGLTVGVWVGLRQPESLPAPRSLRLSSILSATWEVLSNRVALCCTVAVGCTFGTLVGFLMSSQQIYQETFGVGDAFALYFGLGALSVGVASFANSIWVERFGMRRTCLTALAFCTVWSALFAGLDHISGLSLWQFMVFVMPLFFCLGLCFGNLTAMAMEPMGHIAGTASAVIGTLSSLISVLGGGYIGGLYDGSLVGVLSGFSLGLLVALLFTLVSGVTAGQAMQKAIE</sequence>
<feature type="transmembrane region" description="Helical" evidence="6">
    <location>
        <begin position="171"/>
        <end position="188"/>
    </location>
</feature>
<proteinExistence type="predicted"/>
<dbReference type="KEGG" id="llp:GH975_11595"/>
<feature type="transmembrane region" description="Helical" evidence="6">
    <location>
        <begin position="217"/>
        <end position="238"/>
    </location>
</feature>
<keyword evidence="5 6" id="KW-0472">Membrane</keyword>
<dbReference type="GO" id="GO:0005886">
    <property type="term" value="C:plasma membrane"/>
    <property type="evidence" value="ECO:0007669"/>
    <property type="project" value="TreeGrafter"/>
</dbReference>
<evidence type="ECO:0000256" key="6">
    <source>
        <dbReference type="SAM" id="Phobius"/>
    </source>
</evidence>
<dbReference type="InterPro" id="IPR036259">
    <property type="entry name" value="MFS_trans_sf"/>
</dbReference>
<organism evidence="8 9">
    <name type="scientific">Litorivicinus lipolyticus</name>
    <dbReference type="NCBI Taxonomy" id="418701"/>
    <lineage>
        <taxon>Bacteria</taxon>
        <taxon>Pseudomonadati</taxon>
        <taxon>Pseudomonadota</taxon>
        <taxon>Gammaproteobacteria</taxon>
        <taxon>Oceanospirillales</taxon>
        <taxon>Litorivicinaceae</taxon>
        <taxon>Litorivicinus</taxon>
    </lineage>
</organism>
<feature type="transmembrane region" description="Helical" evidence="6">
    <location>
        <begin position="143"/>
        <end position="165"/>
    </location>
</feature>
<feature type="domain" description="Major facilitator superfamily (MFS) profile" evidence="7">
    <location>
        <begin position="15"/>
        <end position="398"/>
    </location>
</feature>
<feature type="transmembrane region" description="Helical" evidence="6">
    <location>
        <begin position="20"/>
        <end position="41"/>
    </location>
</feature>
<keyword evidence="2" id="KW-0813">Transport</keyword>
<feature type="transmembrane region" description="Helical" evidence="6">
    <location>
        <begin position="82"/>
        <end position="100"/>
    </location>
</feature>
<comment type="subcellular location">
    <subcellularLocation>
        <location evidence="1">Membrane</location>
        <topology evidence="1">Multi-pass membrane protein</topology>
    </subcellularLocation>
</comment>
<feature type="transmembrane region" description="Helical" evidence="6">
    <location>
        <begin position="370"/>
        <end position="392"/>
    </location>
</feature>
<dbReference type="PANTHER" id="PTHR23502">
    <property type="entry name" value="MAJOR FACILITATOR SUPERFAMILY"/>
    <property type="match status" value="1"/>
</dbReference>
<reference evidence="8 9" key="1">
    <citation type="submission" date="2019-11" db="EMBL/GenBank/DDBJ databases">
        <authorList>
            <person name="Khan S.A."/>
            <person name="Jeon C.O."/>
            <person name="Chun B.H."/>
        </authorList>
    </citation>
    <scope>NUCLEOTIDE SEQUENCE [LARGE SCALE GENOMIC DNA]</scope>
    <source>
        <strain evidence="8 9">IMCC 1097</strain>
    </source>
</reference>
<evidence type="ECO:0000256" key="5">
    <source>
        <dbReference type="ARBA" id="ARBA00023136"/>
    </source>
</evidence>
<evidence type="ECO:0000256" key="1">
    <source>
        <dbReference type="ARBA" id="ARBA00004141"/>
    </source>
</evidence>
<feature type="transmembrane region" description="Helical" evidence="6">
    <location>
        <begin position="283"/>
        <end position="301"/>
    </location>
</feature>
<dbReference type="OrthoDB" id="9814303at2"/>
<protein>
    <submittedName>
        <fullName evidence="8">MFS transporter</fullName>
    </submittedName>
</protein>
<dbReference type="GO" id="GO:0022857">
    <property type="term" value="F:transmembrane transporter activity"/>
    <property type="evidence" value="ECO:0007669"/>
    <property type="project" value="InterPro"/>
</dbReference>
<gene>
    <name evidence="8" type="ORF">GH975_11595</name>
</gene>
<feature type="transmembrane region" description="Helical" evidence="6">
    <location>
        <begin position="253"/>
        <end position="271"/>
    </location>
</feature>
<feature type="transmembrane region" description="Helical" evidence="6">
    <location>
        <begin position="307"/>
        <end position="330"/>
    </location>
</feature>
<evidence type="ECO:0000256" key="3">
    <source>
        <dbReference type="ARBA" id="ARBA00022692"/>
    </source>
</evidence>
<dbReference type="SUPFAM" id="SSF103473">
    <property type="entry name" value="MFS general substrate transporter"/>
    <property type="match status" value="1"/>
</dbReference>
<feature type="transmembrane region" description="Helical" evidence="6">
    <location>
        <begin position="53"/>
        <end position="70"/>
    </location>
</feature>
<evidence type="ECO:0000313" key="9">
    <source>
        <dbReference type="Proteomes" id="UP000388235"/>
    </source>
</evidence>
<dbReference type="AlphaFoldDB" id="A0A5Q2QFM0"/>
<dbReference type="Proteomes" id="UP000388235">
    <property type="component" value="Chromosome"/>
</dbReference>
<dbReference type="CDD" id="cd17320">
    <property type="entry name" value="MFS_MdfA_MDR_like"/>
    <property type="match status" value="1"/>
</dbReference>
<evidence type="ECO:0000259" key="7">
    <source>
        <dbReference type="PROSITE" id="PS50850"/>
    </source>
</evidence>
<keyword evidence="4 6" id="KW-1133">Transmembrane helix</keyword>
<dbReference type="Pfam" id="PF07690">
    <property type="entry name" value="MFS_1"/>
    <property type="match status" value="1"/>
</dbReference>
<dbReference type="PROSITE" id="PS50850">
    <property type="entry name" value="MFS"/>
    <property type="match status" value="1"/>
</dbReference>
<dbReference type="EMBL" id="CP045871">
    <property type="protein sequence ID" value="QGG81171.1"/>
    <property type="molecule type" value="Genomic_DNA"/>
</dbReference>
<dbReference type="InterPro" id="IPR020846">
    <property type="entry name" value="MFS_dom"/>
</dbReference>
<name>A0A5Q2QFM0_9GAMM</name>
<feature type="transmembrane region" description="Helical" evidence="6">
    <location>
        <begin position="342"/>
        <end position="364"/>
    </location>
</feature>
<dbReference type="PANTHER" id="PTHR23502:SF132">
    <property type="entry name" value="POLYAMINE TRANSPORTER 2-RELATED"/>
    <property type="match status" value="1"/>
</dbReference>
<keyword evidence="3 6" id="KW-0812">Transmembrane</keyword>
<accession>A0A5Q2QFM0</accession>
<evidence type="ECO:0000313" key="8">
    <source>
        <dbReference type="EMBL" id="QGG81171.1"/>
    </source>
</evidence>
<keyword evidence="9" id="KW-1185">Reference proteome</keyword>
<evidence type="ECO:0000256" key="2">
    <source>
        <dbReference type="ARBA" id="ARBA00022448"/>
    </source>
</evidence>
<evidence type="ECO:0000256" key="4">
    <source>
        <dbReference type="ARBA" id="ARBA00022989"/>
    </source>
</evidence>
<dbReference type="Gene3D" id="1.20.1720.10">
    <property type="entry name" value="Multidrug resistance protein D"/>
    <property type="match status" value="1"/>
</dbReference>
<dbReference type="InterPro" id="IPR011701">
    <property type="entry name" value="MFS"/>
</dbReference>